<dbReference type="InterPro" id="IPR013107">
    <property type="entry name" value="Acyl-CoA_DH_C"/>
</dbReference>
<dbReference type="PANTHER" id="PTHR43884">
    <property type="entry name" value="ACYL-COA DEHYDROGENASE"/>
    <property type="match status" value="1"/>
</dbReference>
<comment type="catalytic activity">
    <reaction evidence="13">
        <text>dibenzothiophene + 2 FMNH2 + 2 O2 = dibenzothiophene 5,5-dioxide + 2 FMN + 2 H2O + 2 H(+)</text>
        <dbReference type="Rhea" id="RHEA:49072"/>
        <dbReference type="ChEBI" id="CHEBI:15377"/>
        <dbReference type="ChEBI" id="CHEBI:15378"/>
        <dbReference type="ChEBI" id="CHEBI:15379"/>
        <dbReference type="ChEBI" id="CHEBI:23681"/>
        <dbReference type="ChEBI" id="CHEBI:57618"/>
        <dbReference type="ChEBI" id="CHEBI:58210"/>
        <dbReference type="ChEBI" id="CHEBI:90356"/>
        <dbReference type="EC" id="1.14.14.21"/>
    </reaction>
</comment>
<dbReference type="Gene3D" id="1.20.140.10">
    <property type="entry name" value="Butyryl-CoA Dehydrogenase, subunit A, domain 3"/>
    <property type="match status" value="1"/>
</dbReference>
<comment type="similarity">
    <text evidence="8">Belongs to the DszC flavin monooxygenase family.</text>
</comment>
<protein>
    <recommendedName>
        <fullName evidence="10">Dibenzothiophene monooxygenase</fullName>
        <ecNumber evidence="9">1.14.14.21</ecNumber>
    </recommendedName>
</protein>
<dbReference type="Pfam" id="PF02770">
    <property type="entry name" value="Acyl-CoA_dh_M"/>
    <property type="match status" value="1"/>
</dbReference>
<dbReference type="InterPro" id="IPR013786">
    <property type="entry name" value="AcylCoA_DH/ox_N"/>
</dbReference>
<feature type="domain" description="Acyl-CoA oxidase/dehydrogenase middle" evidence="14">
    <location>
        <begin position="155"/>
        <end position="228"/>
    </location>
</feature>
<dbReference type="Gene3D" id="1.10.540.10">
    <property type="entry name" value="Acyl-CoA dehydrogenase/oxidase, N-terminal domain"/>
    <property type="match status" value="1"/>
</dbReference>
<dbReference type="EMBL" id="BAQP01000032">
    <property type="protein sequence ID" value="GBQ21215.1"/>
    <property type="molecule type" value="Genomic_DNA"/>
</dbReference>
<comment type="catalytic activity">
    <reaction evidence="12">
        <text>dibenzothiophene 5-oxide + FMNH2 + O2 = dibenzothiophene 5,5-dioxide + FMN + H2O + H(+)</text>
        <dbReference type="Rhea" id="RHEA:49080"/>
        <dbReference type="ChEBI" id="CHEBI:15377"/>
        <dbReference type="ChEBI" id="CHEBI:15378"/>
        <dbReference type="ChEBI" id="CHEBI:15379"/>
        <dbReference type="ChEBI" id="CHEBI:23683"/>
        <dbReference type="ChEBI" id="CHEBI:57618"/>
        <dbReference type="ChEBI" id="CHEBI:58210"/>
        <dbReference type="ChEBI" id="CHEBI:90356"/>
    </reaction>
</comment>
<name>A0ABQ0P447_9PROT</name>
<comment type="catalytic activity">
    <reaction evidence="11">
        <text>dibenzothiophene + FMNH2 + O2 = dibenzothiophene 5-oxide + FMN + H2O + H(+)</text>
        <dbReference type="Rhea" id="RHEA:49076"/>
        <dbReference type="ChEBI" id="CHEBI:15377"/>
        <dbReference type="ChEBI" id="CHEBI:15378"/>
        <dbReference type="ChEBI" id="CHEBI:15379"/>
        <dbReference type="ChEBI" id="CHEBI:23681"/>
        <dbReference type="ChEBI" id="CHEBI:23683"/>
        <dbReference type="ChEBI" id="CHEBI:57618"/>
        <dbReference type="ChEBI" id="CHEBI:58210"/>
    </reaction>
</comment>
<dbReference type="Pfam" id="PF08028">
    <property type="entry name" value="Acyl-CoA_dh_2"/>
    <property type="match status" value="1"/>
</dbReference>
<dbReference type="InterPro" id="IPR009100">
    <property type="entry name" value="AcylCoA_DH/oxidase_NM_dom_sf"/>
</dbReference>
<dbReference type="Proteomes" id="UP001060895">
    <property type="component" value="Unassembled WGS sequence"/>
</dbReference>
<dbReference type="InterPro" id="IPR046373">
    <property type="entry name" value="Acyl-CoA_Oxase/DH_mid-dom_sf"/>
</dbReference>
<dbReference type="Pfam" id="PF02771">
    <property type="entry name" value="Acyl-CoA_dh_N"/>
    <property type="match status" value="1"/>
</dbReference>
<dbReference type="InterPro" id="IPR006091">
    <property type="entry name" value="Acyl-CoA_Oxase/DH_mid-dom"/>
</dbReference>
<feature type="domain" description="Acyl-CoA dehydrogenase C-terminal" evidence="16">
    <location>
        <begin position="259"/>
        <end position="392"/>
    </location>
</feature>
<evidence type="ECO:0000256" key="3">
    <source>
        <dbReference type="ARBA" id="ARBA00022643"/>
    </source>
</evidence>
<evidence type="ECO:0000256" key="4">
    <source>
        <dbReference type="ARBA" id="ARBA00022741"/>
    </source>
</evidence>
<evidence type="ECO:0000256" key="13">
    <source>
        <dbReference type="ARBA" id="ARBA00049456"/>
    </source>
</evidence>
<evidence type="ECO:0000256" key="7">
    <source>
        <dbReference type="ARBA" id="ARBA00034307"/>
    </source>
</evidence>
<evidence type="ECO:0000259" key="16">
    <source>
        <dbReference type="Pfam" id="PF08028"/>
    </source>
</evidence>
<reference evidence="17" key="1">
    <citation type="submission" date="2013-04" db="EMBL/GenBank/DDBJ databases">
        <title>The genome sequencing project of 58 acetic acid bacteria.</title>
        <authorList>
            <person name="Okamoto-Kainuma A."/>
            <person name="Ishikawa M."/>
            <person name="Umino S."/>
            <person name="Koizumi Y."/>
            <person name="Shiwa Y."/>
            <person name="Yoshikawa H."/>
            <person name="Matsutani M."/>
            <person name="Matsushita K."/>
        </authorList>
    </citation>
    <scope>NUCLEOTIDE SEQUENCE</scope>
    <source>
        <strain evidence="17">DSM 12717</strain>
    </source>
</reference>
<dbReference type="EC" id="1.14.14.21" evidence="9"/>
<evidence type="ECO:0000256" key="9">
    <source>
        <dbReference type="ARBA" id="ARBA00034328"/>
    </source>
</evidence>
<sequence>MPTMNQIASPRPAASHALWEQTRPRAHAPYPADWIGKARELAALFAEGTVDRDHDGTRPLDQIRQLRESGLVNLLYPASLGGGGGTLRDAAHAVLEIAKTDGSTAALLGFHFYNSLVPLLTDYADRNAAVVRRSTGERWLWGNVTQYVNRAFVARHHPDGGFVLSGTKRWNTGAPLAEITTVLAIHPDQDRYLYAAIPTSRAGLRFHDDWAPIGLRGTDSSTITFEDVRIFPDEVLHWSHGPAQTGPLPLWASFGAIFYSAVYVGRTLGALELARDWTLQGKRQGTFPGSDLSADDPFIQAEFAEYWIAAQAALAYLDGTIARVQQAWDDRARLTEADRGRIALDTLALRTFTSRTALHVTPRIFEFAGGRGTGFAADFDRFWRDVRTLSSHDPEVLARRTIGRHVLHDSPLFFPPHFKPEG</sequence>
<organism evidence="17 18">
    <name type="scientific">Gluconacetobacter sacchari DSM 12717</name>
    <dbReference type="NCBI Taxonomy" id="1307940"/>
    <lineage>
        <taxon>Bacteria</taxon>
        <taxon>Pseudomonadati</taxon>
        <taxon>Pseudomonadota</taxon>
        <taxon>Alphaproteobacteria</taxon>
        <taxon>Acetobacterales</taxon>
        <taxon>Acetobacteraceae</taxon>
        <taxon>Gluconacetobacter</taxon>
    </lineage>
</organism>
<dbReference type="Gene3D" id="2.40.110.10">
    <property type="entry name" value="Butyryl-CoA Dehydrogenase, subunit A, domain 2"/>
    <property type="match status" value="1"/>
</dbReference>
<evidence type="ECO:0000256" key="5">
    <source>
        <dbReference type="ARBA" id="ARBA00023002"/>
    </source>
</evidence>
<comment type="pathway">
    <text evidence="7">Sulfur metabolism; dibenzothiophene degradation.</text>
</comment>
<evidence type="ECO:0000313" key="17">
    <source>
        <dbReference type="EMBL" id="GBQ21215.1"/>
    </source>
</evidence>
<dbReference type="SUPFAM" id="SSF47203">
    <property type="entry name" value="Acyl-CoA dehydrogenase C-terminal domain-like"/>
    <property type="match status" value="1"/>
</dbReference>
<keyword evidence="18" id="KW-1185">Reference proteome</keyword>
<feature type="domain" description="Acyl-CoA dehydrogenase/oxidase N-terminal" evidence="15">
    <location>
        <begin position="51"/>
        <end position="111"/>
    </location>
</feature>
<accession>A0ABQ0P447</accession>
<keyword evidence="3" id="KW-0288">FMN</keyword>
<dbReference type="SUPFAM" id="SSF56645">
    <property type="entry name" value="Acyl-CoA dehydrogenase NM domain-like"/>
    <property type="match status" value="1"/>
</dbReference>
<evidence type="ECO:0000256" key="12">
    <source>
        <dbReference type="ARBA" id="ARBA00048445"/>
    </source>
</evidence>
<gene>
    <name evidence="17" type="ORF">AA12717_0809</name>
</gene>
<keyword evidence="4" id="KW-0547">Nucleotide-binding</keyword>
<keyword evidence="5" id="KW-0560">Oxidoreductase</keyword>
<evidence type="ECO:0000256" key="1">
    <source>
        <dbReference type="ARBA" id="ARBA00004496"/>
    </source>
</evidence>
<evidence type="ECO:0000256" key="11">
    <source>
        <dbReference type="ARBA" id="ARBA00047859"/>
    </source>
</evidence>
<evidence type="ECO:0000313" key="18">
    <source>
        <dbReference type="Proteomes" id="UP001060895"/>
    </source>
</evidence>
<evidence type="ECO:0000256" key="2">
    <source>
        <dbReference type="ARBA" id="ARBA00022630"/>
    </source>
</evidence>
<comment type="caution">
    <text evidence="17">The sequence shown here is derived from an EMBL/GenBank/DDBJ whole genome shotgun (WGS) entry which is preliminary data.</text>
</comment>
<dbReference type="PANTHER" id="PTHR43884:SF12">
    <property type="entry name" value="ISOVALERYL-COA DEHYDROGENASE, MITOCHONDRIAL-RELATED"/>
    <property type="match status" value="1"/>
</dbReference>
<evidence type="ECO:0000256" key="10">
    <source>
        <dbReference type="ARBA" id="ARBA00034345"/>
    </source>
</evidence>
<evidence type="ECO:0000259" key="14">
    <source>
        <dbReference type="Pfam" id="PF02770"/>
    </source>
</evidence>
<evidence type="ECO:0000259" key="15">
    <source>
        <dbReference type="Pfam" id="PF02771"/>
    </source>
</evidence>
<keyword evidence="6" id="KW-0503">Monooxygenase</keyword>
<evidence type="ECO:0000256" key="6">
    <source>
        <dbReference type="ARBA" id="ARBA00023033"/>
    </source>
</evidence>
<dbReference type="PIRSF" id="PIRSF016578">
    <property type="entry name" value="HsaA"/>
    <property type="match status" value="1"/>
</dbReference>
<evidence type="ECO:0000256" key="8">
    <source>
        <dbReference type="ARBA" id="ARBA00034317"/>
    </source>
</evidence>
<dbReference type="InterPro" id="IPR037069">
    <property type="entry name" value="AcylCoA_DH/ox_N_sf"/>
</dbReference>
<proteinExistence type="inferred from homology"/>
<comment type="subcellular location">
    <subcellularLocation>
        <location evidence="1">Cytoplasm</location>
    </subcellularLocation>
</comment>
<keyword evidence="2" id="KW-0285">Flavoprotein</keyword>
<dbReference type="InterPro" id="IPR036250">
    <property type="entry name" value="AcylCo_DH-like_C"/>
</dbReference>